<dbReference type="InterPro" id="IPR014729">
    <property type="entry name" value="Rossmann-like_a/b/a_fold"/>
</dbReference>
<dbReference type="PRINTS" id="PR01039">
    <property type="entry name" value="TRNASYNTHTRP"/>
</dbReference>
<name>A0A8A3S559_9EURY</name>
<reference evidence="11" key="1">
    <citation type="journal article" date="2001" name="Int. J. Syst. Evol. Microbiol.">
        <title>Methanofollis aquaemaris sp. nov., a methanogen isolated from an aquaculture fish pond.</title>
        <authorList>
            <person name="Lai M.C."/>
            <person name="Chen S.C."/>
        </authorList>
    </citation>
    <scope>NUCLEOTIDE SEQUENCE</scope>
    <source>
        <strain evidence="11">N2F9704</strain>
    </source>
</reference>
<evidence type="ECO:0000256" key="3">
    <source>
        <dbReference type="ARBA" id="ARBA00022490"/>
    </source>
</evidence>
<dbReference type="InterPro" id="IPR002305">
    <property type="entry name" value="aa-tRNA-synth_Ic"/>
</dbReference>
<dbReference type="GeneID" id="76423877"/>
<evidence type="ECO:0000313" key="12">
    <source>
        <dbReference type="Proteomes" id="UP001042704"/>
    </source>
</evidence>
<dbReference type="InterPro" id="IPR002306">
    <property type="entry name" value="Trp-tRNA-ligase"/>
</dbReference>
<keyword evidence="4 10" id="KW-0436">Ligase</keyword>
<dbReference type="PANTHER" id="PTHR10055">
    <property type="entry name" value="TRYPTOPHANYL-TRNA SYNTHETASE"/>
    <property type="match status" value="1"/>
</dbReference>
<dbReference type="PANTHER" id="PTHR10055:SF5">
    <property type="entry name" value="TRYPTOPHAN--TRNA LIGASE"/>
    <property type="match status" value="1"/>
</dbReference>
<dbReference type="EMBL" id="CP036172">
    <property type="protein sequence ID" value="QSZ67063.1"/>
    <property type="molecule type" value="Genomic_DNA"/>
</dbReference>
<evidence type="ECO:0000256" key="6">
    <source>
        <dbReference type="ARBA" id="ARBA00022840"/>
    </source>
</evidence>
<gene>
    <name evidence="11" type="ORF">RJ40_05915</name>
</gene>
<dbReference type="GO" id="GO:0006436">
    <property type="term" value="P:tryptophanyl-tRNA aminoacylation"/>
    <property type="evidence" value="ECO:0007669"/>
    <property type="project" value="InterPro"/>
</dbReference>
<dbReference type="NCBIfam" id="NF008926">
    <property type="entry name" value="PRK12285.1-3"/>
    <property type="match status" value="1"/>
</dbReference>
<keyword evidence="8 10" id="KW-0030">Aminoacyl-tRNA synthetase</keyword>
<dbReference type="EC" id="6.1.1.2" evidence="2"/>
<keyword evidence="12" id="KW-1185">Reference proteome</keyword>
<keyword evidence="5 10" id="KW-0547">Nucleotide-binding</keyword>
<evidence type="ECO:0000256" key="5">
    <source>
        <dbReference type="ARBA" id="ARBA00022741"/>
    </source>
</evidence>
<organism evidence="11 12">
    <name type="scientific">Methanofollis aquaemaris</name>
    <dbReference type="NCBI Taxonomy" id="126734"/>
    <lineage>
        <taxon>Archaea</taxon>
        <taxon>Methanobacteriati</taxon>
        <taxon>Methanobacteriota</taxon>
        <taxon>Stenosarchaea group</taxon>
        <taxon>Methanomicrobia</taxon>
        <taxon>Methanomicrobiales</taxon>
        <taxon>Methanomicrobiaceae</taxon>
        <taxon>Methanofollis</taxon>
    </lineage>
</organism>
<reference evidence="11" key="2">
    <citation type="submission" date="2019-02" db="EMBL/GenBank/DDBJ databases">
        <authorList>
            <person name="Chen S.-C."/>
            <person name="Chien H.-H."/>
            <person name="Lai M.-C."/>
        </authorList>
    </citation>
    <scope>NUCLEOTIDE SEQUENCE</scope>
    <source>
        <strain evidence="11">N2F9704</strain>
    </source>
</reference>
<dbReference type="Pfam" id="PF00579">
    <property type="entry name" value="tRNA-synt_1b"/>
    <property type="match status" value="2"/>
</dbReference>
<dbReference type="FunFam" id="3.40.50.620:FF:000207">
    <property type="entry name" value="Tryptophan--tRNA ligase"/>
    <property type="match status" value="1"/>
</dbReference>
<dbReference type="Proteomes" id="UP001042704">
    <property type="component" value="Chromosome"/>
</dbReference>
<evidence type="ECO:0000256" key="1">
    <source>
        <dbReference type="ARBA" id="ARBA00005594"/>
    </source>
</evidence>
<evidence type="ECO:0000256" key="2">
    <source>
        <dbReference type="ARBA" id="ARBA00013161"/>
    </source>
</evidence>
<proteinExistence type="inferred from homology"/>
<comment type="similarity">
    <text evidence="1 10">Belongs to the class-I aminoacyl-tRNA synthetase family.</text>
</comment>
<dbReference type="SUPFAM" id="SSF52374">
    <property type="entry name" value="Nucleotidylyl transferase"/>
    <property type="match status" value="1"/>
</dbReference>
<dbReference type="GO" id="GO:0005524">
    <property type="term" value="F:ATP binding"/>
    <property type="evidence" value="ECO:0007669"/>
    <property type="project" value="UniProtKB-KW"/>
</dbReference>
<dbReference type="PROSITE" id="PS00178">
    <property type="entry name" value="AA_TRNA_LIGASE_I"/>
    <property type="match status" value="1"/>
</dbReference>
<dbReference type="InterPro" id="IPR001412">
    <property type="entry name" value="aa-tRNA-synth_I_CS"/>
</dbReference>
<dbReference type="Gene3D" id="1.10.240.10">
    <property type="entry name" value="Tyrosyl-Transfer RNA Synthetase"/>
    <property type="match status" value="1"/>
</dbReference>
<evidence type="ECO:0000256" key="4">
    <source>
        <dbReference type="ARBA" id="ARBA00022598"/>
    </source>
</evidence>
<evidence type="ECO:0000256" key="9">
    <source>
        <dbReference type="ARBA" id="ARBA00030268"/>
    </source>
</evidence>
<dbReference type="Gene3D" id="3.40.50.620">
    <property type="entry name" value="HUPs"/>
    <property type="match status" value="1"/>
</dbReference>
<evidence type="ECO:0000256" key="7">
    <source>
        <dbReference type="ARBA" id="ARBA00022917"/>
    </source>
</evidence>
<keyword evidence="3" id="KW-0963">Cytoplasm</keyword>
<accession>A0A8A3S559</accession>
<dbReference type="RefSeq" id="WP_265582432.1">
    <property type="nucleotide sequence ID" value="NZ_CP036172.1"/>
</dbReference>
<evidence type="ECO:0000256" key="8">
    <source>
        <dbReference type="ARBA" id="ARBA00023146"/>
    </source>
</evidence>
<dbReference type="KEGG" id="maqe:RJ40_05915"/>
<sequence length="417" mass="46124">MTQGINPWASNQSIDVGKLFSEFGIEPIEDVTGGLPTVPSFIRRGVVVGHRDYGLIAEAIREKKHFNVMTGFMPSGHPHLGHLMVMKEVAWHVAQGGTGYIGVADREAHAVRGLSWRQCKEYGREYLACLYALGYEGHTYYQSENTALKDLAFEAAIKINFSELSAIYGFSQETALAHAMSVATQVGDILYPQLDGGPAPTVVPVGIDQDPHIRLTRDVAHKLRLFTVEQREGYVSVRSKNAPEAAIDAVHAAYPGSKRYEGHVDIPGAALAEVEVRVRGIEIEHGGFGFFLPSATYHTFMPGLQGGKMSSSVPDSFISFWESDKDLKKKVMGALTGGRTTLEEQKKLGGEPEKCPVYLLNLFHMTPDDEELVEICRKCRDGELMCGTCKKETLERTKEFLKDFREKMDETAHLVEG</sequence>
<dbReference type="GO" id="GO:0004830">
    <property type="term" value="F:tryptophan-tRNA ligase activity"/>
    <property type="evidence" value="ECO:0007669"/>
    <property type="project" value="UniProtKB-EC"/>
</dbReference>
<evidence type="ECO:0000313" key="11">
    <source>
        <dbReference type="EMBL" id="QSZ67063.1"/>
    </source>
</evidence>
<keyword evidence="6 10" id="KW-0067">ATP-binding</keyword>
<dbReference type="AlphaFoldDB" id="A0A8A3S559"/>
<dbReference type="GO" id="GO:0005737">
    <property type="term" value="C:cytoplasm"/>
    <property type="evidence" value="ECO:0007669"/>
    <property type="project" value="TreeGrafter"/>
</dbReference>
<keyword evidence="7 10" id="KW-0648">Protein biosynthesis</keyword>
<protein>
    <recommendedName>
        <fullName evidence="2">tryptophan--tRNA ligase</fullName>
        <ecNumber evidence="2">6.1.1.2</ecNumber>
    </recommendedName>
    <alternativeName>
        <fullName evidence="9">Tryptophanyl-tRNA synthetase</fullName>
    </alternativeName>
</protein>
<evidence type="ECO:0000256" key="10">
    <source>
        <dbReference type="RuleBase" id="RU363036"/>
    </source>
</evidence>